<dbReference type="Proteomes" id="UP001321473">
    <property type="component" value="Unassembled WGS sequence"/>
</dbReference>
<evidence type="ECO:0000313" key="1">
    <source>
        <dbReference type="EMBL" id="KAK8761637.1"/>
    </source>
</evidence>
<evidence type="ECO:0000313" key="2">
    <source>
        <dbReference type="Proteomes" id="UP001321473"/>
    </source>
</evidence>
<comment type="caution">
    <text evidence="1">The sequence shown here is derived from an EMBL/GenBank/DDBJ whole genome shotgun (WGS) entry which is preliminary data.</text>
</comment>
<dbReference type="EMBL" id="JARKHS020030909">
    <property type="protein sequence ID" value="KAK8761637.1"/>
    <property type="molecule type" value="Genomic_DNA"/>
</dbReference>
<accession>A0AAQ4DGP7</accession>
<proteinExistence type="predicted"/>
<organism evidence="1 2">
    <name type="scientific">Amblyomma americanum</name>
    <name type="common">Lone star tick</name>
    <dbReference type="NCBI Taxonomy" id="6943"/>
    <lineage>
        <taxon>Eukaryota</taxon>
        <taxon>Metazoa</taxon>
        <taxon>Ecdysozoa</taxon>
        <taxon>Arthropoda</taxon>
        <taxon>Chelicerata</taxon>
        <taxon>Arachnida</taxon>
        <taxon>Acari</taxon>
        <taxon>Parasitiformes</taxon>
        <taxon>Ixodida</taxon>
        <taxon>Ixodoidea</taxon>
        <taxon>Ixodidae</taxon>
        <taxon>Amblyomminae</taxon>
        <taxon>Amblyomma</taxon>
    </lineage>
</organism>
<keyword evidence="2" id="KW-1185">Reference proteome</keyword>
<gene>
    <name evidence="1" type="ORF">V5799_027096</name>
</gene>
<name>A0AAQ4DGP7_AMBAM</name>
<sequence>MQPLEALGVVLRKNLWAQPFRHHYLRTSAELAIVLLCFGVLWDRRRPAPGTLRRSTGAVFYNETPAIDESFLQQDHILVYGPSLKYVHNLMEAFTPENSSQGRSSSKQKRPHVASTQPEVALLCAEVRRQFKGHQESIVCVEFDEKSLKTPLLNYTVHVSTTNRGDYSPGVKFPASFREPPDDIEAYGVMPPYPESASVRMRALNAHEYLDY</sequence>
<dbReference type="AlphaFoldDB" id="A0AAQ4DGP7"/>
<protein>
    <submittedName>
        <fullName evidence="1">Uncharacterized protein</fullName>
    </submittedName>
</protein>
<reference evidence="1 2" key="1">
    <citation type="journal article" date="2023" name="Arcadia Sci">
        <title>De novo assembly of a long-read Amblyomma americanum tick genome.</title>
        <authorList>
            <person name="Chou S."/>
            <person name="Poskanzer K.E."/>
            <person name="Rollins M."/>
            <person name="Thuy-Boun P.S."/>
        </authorList>
    </citation>
    <scope>NUCLEOTIDE SEQUENCE [LARGE SCALE GENOMIC DNA]</scope>
    <source>
        <strain evidence="1">F_SG_1</strain>
        <tissue evidence="1">Salivary glands</tissue>
    </source>
</reference>